<gene>
    <name evidence="2" type="ORF">H5V45_11660</name>
</gene>
<keyword evidence="1" id="KW-1133">Transmembrane helix</keyword>
<evidence type="ECO:0000313" key="3">
    <source>
        <dbReference type="Proteomes" id="UP000523955"/>
    </source>
</evidence>
<keyword evidence="1" id="KW-0472">Membrane</keyword>
<keyword evidence="1" id="KW-0812">Transmembrane</keyword>
<comment type="caution">
    <text evidence="2">The sequence shown here is derived from an EMBL/GenBank/DDBJ whole genome shotgun (WGS) entry which is preliminary data.</text>
</comment>
<dbReference type="EMBL" id="JACKXE010000001">
    <property type="protein sequence ID" value="MBB6627973.1"/>
    <property type="molecule type" value="Genomic_DNA"/>
</dbReference>
<name>A0A7X0VC86_9ACTN</name>
<dbReference type="AlphaFoldDB" id="A0A7X0VC86"/>
<sequence>MSATAPALTVLAAQPPWGLAFGLLALAALLVVLGLVALLRGRRPAVPPTPRETP</sequence>
<organism evidence="2 3">
    <name type="scientific">Nocardioides luti</name>
    <dbReference type="NCBI Taxonomy" id="2761101"/>
    <lineage>
        <taxon>Bacteria</taxon>
        <taxon>Bacillati</taxon>
        <taxon>Actinomycetota</taxon>
        <taxon>Actinomycetes</taxon>
        <taxon>Propionibacteriales</taxon>
        <taxon>Nocardioidaceae</taxon>
        <taxon>Nocardioides</taxon>
    </lineage>
</organism>
<accession>A0A7X0VC86</accession>
<evidence type="ECO:0000256" key="1">
    <source>
        <dbReference type="SAM" id="Phobius"/>
    </source>
</evidence>
<dbReference type="RefSeq" id="WP_185253071.1">
    <property type="nucleotide sequence ID" value="NZ_JACKXE010000001.1"/>
</dbReference>
<reference evidence="2 3" key="1">
    <citation type="submission" date="2020-08" db="EMBL/GenBank/DDBJ databases">
        <authorList>
            <person name="Seo M.-J."/>
        </authorList>
    </citation>
    <scope>NUCLEOTIDE SEQUENCE [LARGE SCALE GENOMIC DNA]</scope>
    <source>
        <strain evidence="2 3">KIGAM211</strain>
    </source>
</reference>
<dbReference type="Proteomes" id="UP000523955">
    <property type="component" value="Unassembled WGS sequence"/>
</dbReference>
<proteinExistence type="predicted"/>
<feature type="transmembrane region" description="Helical" evidence="1">
    <location>
        <begin position="17"/>
        <end position="39"/>
    </location>
</feature>
<evidence type="ECO:0000313" key="2">
    <source>
        <dbReference type="EMBL" id="MBB6627973.1"/>
    </source>
</evidence>
<protein>
    <submittedName>
        <fullName evidence="2">Uncharacterized protein</fullName>
    </submittedName>
</protein>
<keyword evidence="3" id="KW-1185">Reference proteome</keyword>